<evidence type="ECO:0000256" key="8">
    <source>
        <dbReference type="ARBA" id="ARBA00022840"/>
    </source>
</evidence>
<evidence type="ECO:0000256" key="15">
    <source>
        <dbReference type="ARBA" id="ARBA00023273"/>
    </source>
</evidence>
<dbReference type="Pfam" id="PF12781">
    <property type="entry name" value="AAA_9"/>
    <property type="match status" value="1"/>
</dbReference>
<dbReference type="Gene3D" id="1.20.920.20">
    <property type="match status" value="1"/>
</dbReference>
<dbReference type="Pfam" id="PF12774">
    <property type="entry name" value="AAA_6"/>
    <property type="match status" value="1"/>
</dbReference>
<dbReference type="FunFam" id="3.40.50.300:FF:000362">
    <property type="entry name" value="Dynein, axonemal, heavy chain 6"/>
    <property type="match status" value="1"/>
</dbReference>
<dbReference type="Pfam" id="PF08393">
    <property type="entry name" value="DHC_N2"/>
    <property type="match status" value="1"/>
</dbReference>
<dbReference type="Gene3D" id="1.10.8.1220">
    <property type="match status" value="1"/>
</dbReference>
<comment type="subcellular location">
    <subcellularLocation>
        <location evidence="1">Cytoplasm</location>
        <location evidence="1">Cytoskeleton</location>
        <location evidence="1">Flagellum axoneme</location>
    </subcellularLocation>
</comment>
<feature type="domain" description="Dynein heavy chain region D6 P-loop" evidence="17">
    <location>
        <begin position="2747"/>
        <end position="2864"/>
    </location>
</feature>
<evidence type="ECO:0000259" key="21">
    <source>
        <dbReference type="Pfam" id="PF12780"/>
    </source>
</evidence>
<dbReference type="InterPro" id="IPR043157">
    <property type="entry name" value="Dynein_AAA1S"/>
</dbReference>
<dbReference type="InterPro" id="IPR042219">
    <property type="entry name" value="AAA_lid_11_sf"/>
</dbReference>
<dbReference type="EMBL" id="CM026423">
    <property type="protein sequence ID" value="KAG0584206.1"/>
    <property type="molecule type" value="Genomic_DNA"/>
</dbReference>
<keyword evidence="9" id="KW-0282">Flagellum</keyword>
<dbReference type="InterPro" id="IPR013602">
    <property type="entry name" value="Dynein_heavy_linker"/>
</dbReference>
<dbReference type="Gene3D" id="1.20.920.30">
    <property type="match status" value="1"/>
</dbReference>
<dbReference type="InterPro" id="IPR041228">
    <property type="entry name" value="Dynein_C"/>
</dbReference>
<feature type="domain" description="Dynein heavy chain ATP-binding dynein motor region" evidence="22">
    <location>
        <begin position="2276"/>
        <end position="2496"/>
    </location>
</feature>
<dbReference type="GO" id="GO:0008569">
    <property type="term" value="F:minus-end-directed microtubule motor activity"/>
    <property type="evidence" value="ECO:0007669"/>
    <property type="project" value="InterPro"/>
</dbReference>
<keyword evidence="10" id="KW-0243">Dynein</keyword>
<dbReference type="FunFam" id="3.40.50.300:FF:001145">
    <property type="entry name" value="Putative dynein heavy chain"/>
    <property type="match status" value="1"/>
</dbReference>
<dbReference type="FunFam" id="1.20.140.100:FF:000004">
    <property type="entry name" value="Dynein axonemal heavy chain 6"/>
    <property type="match status" value="1"/>
</dbReference>
<dbReference type="Pfam" id="PF12780">
    <property type="entry name" value="AAA_8"/>
    <property type="match status" value="1"/>
</dbReference>
<dbReference type="InterPro" id="IPR024317">
    <property type="entry name" value="Dynein_heavy_chain_D4_dom"/>
</dbReference>
<feature type="domain" description="Dynein heavy chain coiled coil stalk" evidence="20">
    <location>
        <begin position="1918"/>
        <end position="2248"/>
    </location>
</feature>
<dbReference type="Gene3D" id="1.10.287.2620">
    <property type="match status" value="1"/>
</dbReference>
<sequence>MEVDEIVQMDYRSMANDFISCKEAMDAVMESKIDNIKKFSSDLAKEVDKLREDVIRIRNAAQNEMILSAEADEDAILDYMSKLYNEVQDQKAKAKRIVEYQHLFEADESRFDDLAQAADEVGLRYSLWQGLRELAENGVAWNQTHFESLDVDGMEAIVTKYSKLAVKMERMIVPNPVVKRLKGMVNVLMNTLPVIQNMRNPALKDRHWKKMEVIIGRRIERNAQFTLGKLLELKVMDFTDAIVNISNEATQELGLEELMAKVVNKWTTVEFQAKPFKDVKDCYILAGVDEVYASLDESMVTMNTITSSRYVTGIRTEVEKLEGQLKHFGKVLDQWCEVQKQWMYLESIFSAPDIQRQLPNESKAFFAVDKQFKDVMKRTHDRPNALQSGSTPGWLELFIKSNETLEKIQKNLEDYLETKRMAFPRFYFLSNDELLEILAQTRNVQAVQPHMSKCFDGIRSLDFGDDPKSIDIFAMVSSEGERIQLGKNLKARGNVENWLTAVEQNMVSSLRRLAKLAFVDYAKKERSVWVLLHAAQLVVMISTVYWCGEVEACLTSEEGTVENELKDFLQTNIDRLEELSVLVRGDLLPLERKILTALITIDVHARDIVDDLHRNKIFKPTEFGWQMQLRYYWDDVIEDCVVRQTNALFEYAYEYLGAQMRLVITPLTDRCYMTLTGALHLKLGGAPAGPAGTGKTETTKDLGKALGIQCVVFNCGDNLDYKFMGKFFAGLTQCGAWACFDEFNRIDIEVLSVVAQQLLTIQNALKAGLTRFNFEGREIKLIDTCGVFITMNPGYAGRTELPDNLKVLFRPVSMMIPDYALVAEVMLFSEGFANAKTLSRKMVKLYKLSSEQLSQQDHYDFGMRAVKSVLVMAGSLKRANPTLVEDVVLIRAFKDSNLPKFLQEDAELFMAIIGDLFPGVIIPRQDFGAIQTAIEFCLLDNGFQPKPTFVIKVIQLFETMNVRFGVMTVGPTGGGKTVCCKMLQQAMTKLRKEDNPNQAFQITHSYVLNPKCIKMGELYGEYNLMTNEWTDGLGSTIIRGCVADTTPDRKWVVFDGPVDAIWIENLNTVLDDNCVLCLPNGERIKLNPNTMRMLFEVQDLAVASPATVSRCGMVYVPPEELGWRPYVQSWLQRFPAELGMTMQEEVKKHIYVLLDTWVDLGLQYLRKKCRENIPSVDINIVTSLCFLYQALLQPARGISVEGPVSEEGDLSDDVVATLNRIFAFSYVWSIGGNIDHKSIEGFDLFFRTELETVAAFPGGDTVYEYYVNVKDKSLSTWEDVILDFNYVPGTSFFELMVPTLDTTRLGFIMEVYLEVDKAVLFQGVSGVGKSAIVMDLIARIRENKNYMSIVLNFSAQTTAIATQESIEVKLEKKQRTRYGAPVGKKIVCFIDDVNMPLREKYFAQPPVELLRQFLDFRGFYDRVLLYWKDIDDMTFVTACAPPGGGRNEVTPRFFRHFSMICVQPPTEGSLRMIFSGILGGFLSTFPGECKAMVKPIVDCSIETYTRISQELLPTPTKSHYTFNLRDVSKVFQGILMVKSIDCGTKKQLKTLWIHESMRVFHDRLIDQTDKTYFLNILHELLKRSFEETSSFEDVFENQIIMFGDYLRPGYSRDDRRYEQVNDYSKIPLLLKDYLEDYNMTTTNVMRLVFFKDAIAHISRIARILRQPRGNAMLVGVGGSGKQSLTRYGCFLAEYRCFQIELTKGYGNAEFREDLKELYKIAGIDGVSVTFLLADTQIVNEGFVEDVNNLLNSGEVPGLHTSDEKDRVMADIREYVLALGLPLTKEQLYTSFINRSRENIHVVLCMSPIGDAFRGRCRQFPSLINCTTIDWFNEWPEEALLSVSAFFLASVDLGSKEVNKKIASFCVAIHTSVSTMADKFFNEMRRKYYITPKSYLDCVNLYITLLNEKRIESIAAQDRFLNGLQKLKETNELIATMKVDLAELAPILEERSAITNKLLTQVAFDQAAAQKVKDTVASDEEQVKQQAAATQLIKDDAQKDLDAALPALNAALTALNSLNKNDITEIKSFSKPPPLVLTTMEAVCVLFGQKADWDTSKKLMGDTGFIKSLIDFDKDNITEPTQKKLAIYINNPNFLPEFVVKQSKAATSLCMWVRAMDVYANVAKVVAPKKAVLAKAEGELKAADELLAQKRGELAIVEEQVRILLENLKKVEDDMAALKGQALLTENRLIRAGKLTAALGDEAVRWRETAIDIEEKRKLLVGDVFLCSACISYYGAFSGAYREILVENWISHCLSEEIPCSQNCTLRAILATPVEVREWNIWGLPSDDVSVDNGILVTRGRRWPLMIDPQAQANSWIKAMESKNGLRVVRLTDANLLRILESSIRLGNPVLLEDIGDSLDPALEPILQKQVFFKKGRWLIRMGDTDVDYDPNFKLYMTTKLSNPHYMPDVCIKVTLVNFIVTMKGLEDQLLGDVVRKERADLEEQNDRLVISISSDKKQLKDLEDKILKMLKESEGNILDNEVLINTLETSKITSGVISQRVKEAEVTEREITAARELYRGVANRGSILYFVISDLALIDSMYQYSLTFFNHMFNVCIDLSPKAEELDERLDILIRFTTEYMYFNVARGLFEEHKLTFSFLICTTIMRYAGEIDPLEWRFLLLYAAGADPQEGSLAKPDINWITEKVWTNLLLLEELSTNTFETLCKGIADDPEAWKPIFLNTDPHLETLPGKWSTDIALFQWLMILKVIREEKLVFSCEVFIAKLLGKQFIGSKPLLLDEVFPDSSNTTPIIFILSTGADPSGMLQRFGEKLDRRAGERLHMISLGQGQGPIAETLISKSKKSGDWVCLQNCHLASSWMVPMERIIERFLPDKWEIHDDFRLWLTSLPSPKFPVSVLQNGIKLTNEPPKGCRANLLNTYANLSPEYLENCTKRTPWKKLMFCISFFHAVIQERRKFGPLGWNVKYDFNNSDLECALCTLFMFLEEQEEIPWPALLYVTGEINYGGRVTDDLDRRCLMSNLRHFYDPIVLEDNFKFTESGIYKSPVEGIHSDYVEYIISLPNSEGPDVFGMHENALITFQLQESNKISNVVLSIQPRATGSSGGKSSDEVVGELAEKIAISLPGPLTPHDVAAVESIYGENGQMSSLMVVLFQECERFNKLLVRMVFTLDELQRAIKGLVVMSAELESMFNNFLSNQVPELWTAVAYPSLKPLASWMIDYHKRMNMMKTWILSGEPKTFWLPGFYFPQGFMTGALQTHARKYQIPIDTLNFSFAVLRIDDENEIEEKPENGIYITGLFLDGARWNRDNHYLATAYPGEMTAKLPIIHFIPVVNYMIPIEEFQCPLYKTHVRAGVLTTTGASSNYILNISLKIDPKTIPDFWVLQGVASLCQVV</sequence>
<dbReference type="Gene3D" id="1.10.8.710">
    <property type="match status" value="1"/>
</dbReference>
<evidence type="ECO:0000259" key="18">
    <source>
        <dbReference type="Pfam" id="PF08393"/>
    </source>
</evidence>
<evidence type="ECO:0000256" key="5">
    <source>
        <dbReference type="ARBA" id="ARBA00022737"/>
    </source>
</evidence>
<evidence type="ECO:0000256" key="13">
    <source>
        <dbReference type="ARBA" id="ARBA00023175"/>
    </source>
</evidence>
<dbReference type="FunFam" id="1.20.920.20:FF:000006">
    <property type="entry name" value="Dynein, axonemal, heavy chain 6"/>
    <property type="match status" value="1"/>
</dbReference>
<evidence type="ECO:0000313" key="27">
    <source>
        <dbReference type="EMBL" id="KAG0584206.1"/>
    </source>
</evidence>
<evidence type="ECO:0000256" key="2">
    <source>
        <dbReference type="ARBA" id="ARBA00008887"/>
    </source>
</evidence>
<evidence type="ECO:0000259" key="24">
    <source>
        <dbReference type="Pfam" id="PF17857"/>
    </source>
</evidence>
<keyword evidence="3" id="KW-0963">Cytoplasm</keyword>
<dbReference type="Gene3D" id="1.20.140.100">
    <property type="entry name" value="Dynein heavy chain, N-terminal domain 2"/>
    <property type="match status" value="1"/>
</dbReference>
<feature type="domain" description="Dynein heavy chain hydrolytic ATP-binding dynein motor region" evidence="19">
    <location>
        <begin position="651"/>
        <end position="977"/>
    </location>
</feature>
<feature type="domain" description="Dynein heavy chain C-terminal" evidence="26">
    <location>
        <begin position="3041"/>
        <end position="3349"/>
    </location>
</feature>
<evidence type="ECO:0000256" key="4">
    <source>
        <dbReference type="ARBA" id="ARBA00022701"/>
    </source>
</evidence>
<organism evidence="27 28">
    <name type="scientific">Ceratodon purpureus</name>
    <name type="common">Fire moss</name>
    <name type="synonym">Dicranum purpureum</name>
    <dbReference type="NCBI Taxonomy" id="3225"/>
    <lineage>
        <taxon>Eukaryota</taxon>
        <taxon>Viridiplantae</taxon>
        <taxon>Streptophyta</taxon>
        <taxon>Embryophyta</taxon>
        <taxon>Bryophyta</taxon>
        <taxon>Bryophytina</taxon>
        <taxon>Bryopsida</taxon>
        <taxon>Dicranidae</taxon>
        <taxon>Pseudoditrichales</taxon>
        <taxon>Ditrichaceae</taxon>
        <taxon>Ceratodon</taxon>
    </lineage>
</organism>
<keyword evidence="5" id="KW-0677">Repeat</keyword>
<dbReference type="Pfam" id="PF18199">
    <property type="entry name" value="Dynein_C"/>
    <property type="match status" value="1"/>
</dbReference>
<dbReference type="Gene3D" id="3.20.180.20">
    <property type="entry name" value="Dynein heavy chain, N-terminal domain 2"/>
    <property type="match status" value="1"/>
</dbReference>
<dbReference type="GO" id="GO:0005524">
    <property type="term" value="F:ATP binding"/>
    <property type="evidence" value="ECO:0007669"/>
    <property type="project" value="UniProtKB-KW"/>
</dbReference>
<reference evidence="27" key="1">
    <citation type="submission" date="2020-06" db="EMBL/GenBank/DDBJ databases">
        <title>WGS assembly of Ceratodon purpureus strain R40.</title>
        <authorList>
            <person name="Carey S.B."/>
            <person name="Jenkins J."/>
            <person name="Shu S."/>
            <person name="Lovell J.T."/>
            <person name="Sreedasyam A."/>
            <person name="Maumus F."/>
            <person name="Tiley G.P."/>
            <person name="Fernandez-Pozo N."/>
            <person name="Barry K."/>
            <person name="Chen C."/>
            <person name="Wang M."/>
            <person name="Lipzen A."/>
            <person name="Daum C."/>
            <person name="Saski C.A."/>
            <person name="Payton A.C."/>
            <person name="Mcbreen J.C."/>
            <person name="Conrad R.E."/>
            <person name="Kollar L.M."/>
            <person name="Olsson S."/>
            <person name="Huttunen S."/>
            <person name="Landis J.B."/>
            <person name="Wickett N.J."/>
            <person name="Johnson M.G."/>
            <person name="Rensing S.A."/>
            <person name="Grimwood J."/>
            <person name="Schmutz J."/>
            <person name="Mcdaniel S.F."/>
        </authorList>
    </citation>
    <scope>NUCLEOTIDE SEQUENCE</scope>
    <source>
        <strain evidence="27">R40</strain>
    </source>
</reference>
<feature type="coiled-coil region" evidence="16">
    <location>
        <begin position="2132"/>
        <end position="2187"/>
    </location>
</feature>
<protein>
    <recommendedName>
        <fullName evidence="29">Dynein heavy chain</fullName>
    </recommendedName>
</protein>
<evidence type="ECO:0008006" key="29">
    <source>
        <dbReference type="Google" id="ProtNLM"/>
    </source>
</evidence>
<evidence type="ECO:0000256" key="6">
    <source>
        <dbReference type="ARBA" id="ARBA00022741"/>
    </source>
</evidence>
<evidence type="ECO:0000256" key="14">
    <source>
        <dbReference type="ARBA" id="ARBA00023212"/>
    </source>
</evidence>
<evidence type="ECO:0000259" key="22">
    <source>
        <dbReference type="Pfam" id="PF12781"/>
    </source>
</evidence>
<dbReference type="Proteomes" id="UP000822688">
    <property type="component" value="Chromosome 3"/>
</dbReference>
<keyword evidence="11 16" id="KW-0175">Coiled coil</keyword>
<dbReference type="FunFam" id="3.40.50.300:FF:003748">
    <property type="entry name" value="Dynein heavy chain 7"/>
    <property type="match status" value="1"/>
</dbReference>
<comment type="similarity">
    <text evidence="2">Belongs to the dynein heavy chain family.</text>
</comment>
<keyword evidence="15" id="KW-0966">Cell projection</keyword>
<feature type="domain" description="Dynein heavy chain AAA module D4" evidence="21">
    <location>
        <begin position="1645"/>
        <end position="1904"/>
    </location>
</feature>
<feature type="domain" description="Dynein heavy chain AAA 5 extension" evidence="23">
    <location>
        <begin position="1153"/>
        <end position="1279"/>
    </location>
</feature>
<evidence type="ECO:0000256" key="3">
    <source>
        <dbReference type="ARBA" id="ARBA00022490"/>
    </source>
</evidence>
<dbReference type="InterPro" id="IPR041466">
    <property type="entry name" value="Dynein_AAA5_ext"/>
</dbReference>
<dbReference type="FunFam" id="1.10.8.1220:FF:000001">
    <property type="entry name" value="Dynein axonemal heavy chain 5"/>
    <property type="match status" value="1"/>
</dbReference>
<dbReference type="FunFam" id="1.20.58.1120:FF:000001">
    <property type="entry name" value="dynein heavy chain 2, axonemal"/>
    <property type="match status" value="1"/>
</dbReference>
<dbReference type="InterPro" id="IPR024743">
    <property type="entry name" value="Dynein_HC_stalk"/>
</dbReference>
<dbReference type="GO" id="GO:0007018">
    <property type="term" value="P:microtubule-based movement"/>
    <property type="evidence" value="ECO:0007669"/>
    <property type="project" value="InterPro"/>
</dbReference>
<keyword evidence="28" id="KW-1185">Reference proteome</keyword>
<feature type="domain" description="Dynein heavy chain AAA lid" evidence="25">
    <location>
        <begin position="2896"/>
        <end position="3034"/>
    </location>
</feature>
<dbReference type="FunFam" id="1.10.8.720:FF:000001">
    <property type="entry name" value="dynein heavy chain 7, axonemal"/>
    <property type="match status" value="1"/>
</dbReference>
<dbReference type="Pfam" id="PF12775">
    <property type="entry name" value="AAA_7"/>
    <property type="match status" value="1"/>
</dbReference>
<dbReference type="GO" id="GO:0060271">
    <property type="term" value="P:cilium assembly"/>
    <property type="evidence" value="ECO:0007669"/>
    <property type="project" value="UniProtKB-ARBA"/>
</dbReference>
<evidence type="ECO:0000256" key="7">
    <source>
        <dbReference type="ARBA" id="ARBA00022794"/>
    </source>
</evidence>
<evidence type="ECO:0000256" key="9">
    <source>
        <dbReference type="ARBA" id="ARBA00022846"/>
    </source>
</evidence>
<dbReference type="InterPro" id="IPR035706">
    <property type="entry name" value="AAA_9"/>
</dbReference>
<dbReference type="InterPro" id="IPR027417">
    <property type="entry name" value="P-loop_NTPase"/>
</dbReference>
<dbReference type="GO" id="GO:0051959">
    <property type="term" value="F:dynein light intermediate chain binding"/>
    <property type="evidence" value="ECO:0007669"/>
    <property type="project" value="InterPro"/>
</dbReference>
<evidence type="ECO:0000256" key="11">
    <source>
        <dbReference type="ARBA" id="ARBA00023054"/>
    </source>
</evidence>
<comment type="caution">
    <text evidence="27">The sequence shown here is derived from an EMBL/GenBank/DDBJ whole genome shotgun (WGS) entry which is preliminary data.</text>
</comment>
<dbReference type="InterPro" id="IPR026983">
    <property type="entry name" value="DHC"/>
</dbReference>
<dbReference type="GO" id="GO:0005929">
    <property type="term" value="C:cilium"/>
    <property type="evidence" value="ECO:0007669"/>
    <property type="project" value="UniProtKB-ARBA"/>
</dbReference>
<dbReference type="FunFam" id="1.10.287.2620:FF:000001">
    <property type="entry name" value="Cytoplasmic dynein heavy chain 1"/>
    <property type="match status" value="1"/>
</dbReference>
<evidence type="ECO:0000259" key="17">
    <source>
        <dbReference type="Pfam" id="PF03028"/>
    </source>
</evidence>
<dbReference type="SUPFAM" id="SSF52540">
    <property type="entry name" value="P-loop containing nucleoside triphosphate hydrolases"/>
    <property type="match status" value="4"/>
</dbReference>
<proteinExistence type="inferred from homology"/>
<dbReference type="InterPro" id="IPR042228">
    <property type="entry name" value="Dynein_linker_3"/>
</dbReference>
<dbReference type="GO" id="GO:0005874">
    <property type="term" value="C:microtubule"/>
    <property type="evidence" value="ECO:0007669"/>
    <property type="project" value="UniProtKB-KW"/>
</dbReference>
<dbReference type="Pfam" id="PF18198">
    <property type="entry name" value="AAA_lid_11"/>
    <property type="match status" value="1"/>
</dbReference>
<dbReference type="Gene3D" id="1.20.58.1120">
    <property type="match status" value="1"/>
</dbReference>
<dbReference type="Gene3D" id="1.20.1270.280">
    <property type="match status" value="1"/>
</dbReference>
<dbReference type="FunFam" id="3.20.180.20:FF:000003">
    <property type="entry name" value="Dynein heavy chain 12, axonemal"/>
    <property type="match status" value="1"/>
</dbReference>
<keyword evidence="13" id="KW-0505">Motor protein</keyword>
<dbReference type="Gene3D" id="1.10.8.720">
    <property type="entry name" value="Region D6 of dynein motor"/>
    <property type="match status" value="1"/>
</dbReference>
<gene>
    <name evidence="27" type="ORF">KC19_3G193200</name>
</gene>
<dbReference type="InterPro" id="IPR035699">
    <property type="entry name" value="AAA_6"/>
</dbReference>
<dbReference type="Pfam" id="PF17852">
    <property type="entry name" value="Dynein_AAA_lid"/>
    <property type="match status" value="1"/>
</dbReference>
<dbReference type="Pfam" id="PF17857">
    <property type="entry name" value="AAA_lid_1"/>
    <property type="match status" value="1"/>
</dbReference>
<evidence type="ECO:0000256" key="10">
    <source>
        <dbReference type="ARBA" id="ARBA00023017"/>
    </source>
</evidence>
<feature type="domain" description="Dynein heavy chain linker" evidence="18">
    <location>
        <begin position="115"/>
        <end position="515"/>
    </location>
</feature>
<evidence type="ECO:0000259" key="25">
    <source>
        <dbReference type="Pfam" id="PF18198"/>
    </source>
</evidence>
<dbReference type="PANTHER" id="PTHR22878">
    <property type="entry name" value="DYNEIN HEAVY CHAIN 6, AXONEMAL-LIKE-RELATED"/>
    <property type="match status" value="1"/>
</dbReference>
<keyword evidence="4" id="KW-0493">Microtubule</keyword>
<evidence type="ECO:0000256" key="16">
    <source>
        <dbReference type="SAM" id="Coils"/>
    </source>
</evidence>
<evidence type="ECO:0000259" key="23">
    <source>
        <dbReference type="Pfam" id="PF17852"/>
    </source>
</evidence>
<keyword evidence="8" id="KW-0067">ATP-binding</keyword>
<accession>A0A8T0IMY8</accession>
<dbReference type="FunFam" id="1.10.8.710:FF:000004">
    <property type="entry name" value="Dynein axonemal heavy chain 6"/>
    <property type="match status" value="1"/>
</dbReference>
<dbReference type="Gene3D" id="6.10.140.1060">
    <property type="match status" value="1"/>
</dbReference>
<evidence type="ECO:0000259" key="26">
    <source>
        <dbReference type="Pfam" id="PF18199"/>
    </source>
</evidence>
<dbReference type="GO" id="GO:0045505">
    <property type="term" value="F:dynein intermediate chain binding"/>
    <property type="evidence" value="ECO:0007669"/>
    <property type="project" value="InterPro"/>
</dbReference>
<evidence type="ECO:0000256" key="12">
    <source>
        <dbReference type="ARBA" id="ARBA00023069"/>
    </source>
</evidence>
<keyword evidence="14" id="KW-0206">Cytoskeleton</keyword>
<evidence type="ECO:0000259" key="19">
    <source>
        <dbReference type="Pfam" id="PF12774"/>
    </source>
</evidence>
<name>A0A8T0IMY8_CERPU</name>
<dbReference type="GO" id="GO:0030286">
    <property type="term" value="C:dynein complex"/>
    <property type="evidence" value="ECO:0007669"/>
    <property type="project" value="UniProtKB-KW"/>
</dbReference>
<dbReference type="InterPro" id="IPR043160">
    <property type="entry name" value="Dynein_C_barrel"/>
</dbReference>
<dbReference type="Gene3D" id="3.10.490.20">
    <property type="match status" value="1"/>
</dbReference>
<dbReference type="PANTHER" id="PTHR22878:SF68">
    <property type="entry name" value="DYNEIN HEAVY CHAIN 6, AXONEMAL-LIKE"/>
    <property type="match status" value="1"/>
</dbReference>
<dbReference type="Pfam" id="PF03028">
    <property type="entry name" value="Dynein_heavy"/>
    <property type="match status" value="1"/>
</dbReference>
<keyword evidence="7" id="KW-0970">Cilium biogenesis/degradation</keyword>
<dbReference type="Gene3D" id="3.40.50.300">
    <property type="entry name" value="P-loop containing nucleotide triphosphate hydrolases"/>
    <property type="match status" value="5"/>
</dbReference>
<keyword evidence="6" id="KW-0547">Nucleotide-binding</keyword>
<dbReference type="FunFam" id="3.10.490.20:FF:000008">
    <property type="entry name" value="dynein heavy chain 2, axonemal"/>
    <property type="match status" value="1"/>
</dbReference>
<evidence type="ECO:0000256" key="1">
    <source>
        <dbReference type="ARBA" id="ARBA00004611"/>
    </source>
</evidence>
<dbReference type="FunFam" id="1.20.920.30:FF:000005">
    <property type="entry name" value="Dynein, axonemal, heavy chain 2"/>
    <property type="match status" value="1"/>
</dbReference>
<keyword evidence="12" id="KW-0969">Cilium</keyword>
<dbReference type="InterPro" id="IPR042222">
    <property type="entry name" value="Dynein_2_N"/>
</dbReference>
<dbReference type="InterPro" id="IPR041589">
    <property type="entry name" value="DNAH3_AAA_lid_1"/>
</dbReference>
<dbReference type="InterPro" id="IPR041658">
    <property type="entry name" value="AAA_lid_11"/>
</dbReference>
<feature type="domain" description="Dynein heavy chain 3 AAA+ lid" evidence="24">
    <location>
        <begin position="1497"/>
        <end position="1587"/>
    </location>
</feature>
<dbReference type="Pfam" id="PF12777">
    <property type="entry name" value="MT"/>
    <property type="match status" value="1"/>
</dbReference>
<evidence type="ECO:0000259" key="20">
    <source>
        <dbReference type="Pfam" id="PF12777"/>
    </source>
</evidence>
<evidence type="ECO:0000313" key="28">
    <source>
        <dbReference type="Proteomes" id="UP000822688"/>
    </source>
</evidence>
<dbReference type="InterPro" id="IPR004273">
    <property type="entry name" value="Dynein_heavy_D6_P-loop"/>
</dbReference>
<dbReference type="FunFam" id="3.40.50.300:FF:000063">
    <property type="entry name" value="dynein heavy chain 6, axonemal"/>
    <property type="match status" value="1"/>
</dbReference>
<dbReference type="FunFam" id="3.40.50.300:FF:002141">
    <property type="entry name" value="Dynein heavy chain"/>
    <property type="match status" value="1"/>
</dbReference>